<keyword evidence="1" id="KW-0812">Transmembrane</keyword>
<reference evidence="3" key="1">
    <citation type="submission" date="2016-10" db="EMBL/GenBank/DDBJ databases">
        <authorList>
            <person name="Varghese N."/>
        </authorList>
    </citation>
    <scope>NUCLEOTIDE SEQUENCE [LARGE SCALE GENOMIC DNA]</scope>
    <source>
        <strain evidence="3">DSM 44719</strain>
    </source>
</reference>
<accession>A0A1H4QID3</accession>
<sequence>MSDNSGERTDDEWNYRARHETETQRLDRNWAALLQELRVVQTGVQLLTGFLLTLPFQQRFADLTDFEVGVYLVTVALSVLSTMLLVAPVGIHRAVFRQHALPALVSTAHKLTLCGIATLGAALVGVVLLIFSFVVSPRVGLVAAAVAAAIFCGLSLLATILRLRHRIDDDPPTRG</sequence>
<organism evidence="2 3">
    <name type="scientific">Rhodococcus jostii</name>
    <dbReference type="NCBI Taxonomy" id="132919"/>
    <lineage>
        <taxon>Bacteria</taxon>
        <taxon>Bacillati</taxon>
        <taxon>Actinomycetota</taxon>
        <taxon>Actinomycetes</taxon>
        <taxon>Mycobacteriales</taxon>
        <taxon>Nocardiaceae</taxon>
        <taxon>Rhodococcus</taxon>
    </lineage>
</organism>
<name>A0A1H4QID3_RHOJO</name>
<feature type="transmembrane region" description="Helical" evidence="1">
    <location>
        <begin position="68"/>
        <end position="91"/>
    </location>
</feature>
<evidence type="ECO:0000313" key="3">
    <source>
        <dbReference type="Proteomes" id="UP000183407"/>
    </source>
</evidence>
<evidence type="ECO:0000256" key="1">
    <source>
        <dbReference type="SAM" id="Phobius"/>
    </source>
</evidence>
<dbReference type="AlphaFoldDB" id="A0A1H4QID3"/>
<dbReference type="RefSeq" id="WP_073370731.1">
    <property type="nucleotide sequence ID" value="NZ_FNTL01000004.1"/>
</dbReference>
<dbReference type="OrthoDB" id="3625784at2"/>
<evidence type="ECO:0000313" key="2">
    <source>
        <dbReference type="EMBL" id="SEC19360.1"/>
    </source>
</evidence>
<feature type="transmembrane region" description="Helical" evidence="1">
    <location>
        <begin position="111"/>
        <end position="135"/>
    </location>
</feature>
<dbReference type="InterPro" id="IPR046291">
    <property type="entry name" value="DUF6328"/>
</dbReference>
<feature type="transmembrane region" description="Helical" evidence="1">
    <location>
        <begin position="141"/>
        <end position="161"/>
    </location>
</feature>
<keyword evidence="1" id="KW-0472">Membrane</keyword>
<dbReference type="Pfam" id="PF19853">
    <property type="entry name" value="DUF6328"/>
    <property type="match status" value="1"/>
</dbReference>
<protein>
    <recommendedName>
        <fullName evidence="4">Sodium:proton antiporter</fullName>
    </recommendedName>
</protein>
<keyword evidence="1" id="KW-1133">Transmembrane helix</keyword>
<gene>
    <name evidence="2" type="ORF">SAMN04490220_1021</name>
</gene>
<dbReference type="EMBL" id="FNTL01000004">
    <property type="protein sequence ID" value="SEC19360.1"/>
    <property type="molecule type" value="Genomic_DNA"/>
</dbReference>
<evidence type="ECO:0008006" key="4">
    <source>
        <dbReference type="Google" id="ProtNLM"/>
    </source>
</evidence>
<dbReference type="Proteomes" id="UP000183407">
    <property type="component" value="Unassembled WGS sequence"/>
</dbReference>
<proteinExistence type="predicted"/>